<dbReference type="InterPro" id="IPR013078">
    <property type="entry name" value="His_Pase_superF_clade-1"/>
</dbReference>
<dbReference type="EMBL" id="BAAAGX010000042">
    <property type="protein sequence ID" value="GAA0279827.1"/>
    <property type="molecule type" value="Genomic_DNA"/>
</dbReference>
<accession>A0ABP3EWY3</accession>
<dbReference type="Pfam" id="PF00300">
    <property type="entry name" value="His_Phos_1"/>
    <property type="match status" value="1"/>
</dbReference>
<comment type="caution">
    <text evidence="4">The sequence shown here is derived from an EMBL/GenBank/DDBJ whole genome shotgun (WGS) entry which is preliminary data.</text>
</comment>
<reference evidence="5" key="1">
    <citation type="journal article" date="2019" name="Int. J. Syst. Evol. Microbiol.">
        <title>The Global Catalogue of Microorganisms (GCM) 10K type strain sequencing project: providing services to taxonomists for standard genome sequencing and annotation.</title>
        <authorList>
            <consortium name="The Broad Institute Genomics Platform"/>
            <consortium name="The Broad Institute Genome Sequencing Center for Infectious Disease"/>
            <person name="Wu L."/>
            <person name="Ma J."/>
        </authorList>
    </citation>
    <scope>NUCLEOTIDE SEQUENCE [LARGE SCALE GENOMIC DNA]</scope>
    <source>
        <strain evidence="5">JCM 10425</strain>
    </source>
</reference>
<dbReference type="PANTHER" id="PTHR21340">
    <property type="entry name" value="DIADENOSINE 5,5-P1,P4-TETRAPHOSPHATE PYROPHOSPHOHYDROLASE MUTT"/>
    <property type="match status" value="1"/>
</dbReference>
<dbReference type="Pfam" id="PF00293">
    <property type="entry name" value="NUDIX"/>
    <property type="match status" value="1"/>
</dbReference>
<dbReference type="InterPro" id="IPR029033">
    <property type="entry name" value="His_PPase_superfam"/>
</dbReference>
<organism evidence="4 5">
    <name type="scientific">Cryptosporangium japonicum</name>
    <dbReference type="NCBI Taxonomy" id="80872"/>
    <lineage>
        <taxon>Bacteria</taxon>
        <taxon>Bacillati</taxon>
        <taxon>Actinomycetota</taxon>
        <taxon>Actinomycetes</taxon>
        <taxon>Cryptosporangiales</taxon>
        <taxon>Cryptosporangiaceae</taxon>
        <taxon>Cryptosporangium</taxon>
    </lineage>
</organism>
<dbReference type="InterPro" id="IPR020084">
    <property type="entry name" value="NUDIX_hydrolase_CS"/>
</dbReference>
<dbReference type="CDD" id="cd07067">
    <property type="entry name" value="HP_PGM_like"/>
    <property type="match status" value="1"/>
</dbReference>
<keyword evidence="1 4" id="KW-0378">Hydrolase</keyword>
<dbReference type="InterPro" id="IPR015797">
    <property type="entry name" value="NUDIX_hydrolase-like_dom_sf"/>
</dbReference>
<dbReference type="CDD" id="cd03673">
    <property type="entry name" value="NUDIX_Ap6A_hydrolase"/>
    <property type="match status" value="1"/>
</dbReference>
<dbReference type="SUPFAM" id="SSF55811">
    <property type="entry name" value="Nudix"/>
    <property type="match status" value="1"/>
</dbReference>
<feature type="domain" description="Nudix hydrolase" evidence="3">
    <location>
        <begin position="7"/>
        <end position="144"/>
    </location>
</feature>
<dbReference type="SUPFAM" id="SSF53254">
    <property type="entry name" value="Phosphoglycerate mutase-like"/>
    <property type="match status" value="1"/>
</dbReference>
<dbReference type="PANTHER" id="PTHR21340:SF0">
    <property type="entry name" value="BIS(5'-NUCLEOSYL)-TETRAPHOSPHATASE [ASYMMETRICAL]"/>
    <property type="match status" value="1"/>
</dbReference>
<gene>
    <name evidence="4" type="ORF">GCM10009539_79660</name>
</gene>
<dbReference type="PROSITE" id="PS51462">
    <property type="entry name" value="NUDIX"/>
    <property type="match status" value="1"/>
</dbReference>
<sequence>MSADNGVVVRAAGGVVWRHGAEGVEVAVVHRPRYDDWSLPKGKLDPDEHVLAAACREVIEETGLQPVVGPRLPSTSYQVEPHGRHRTTGGPGLVPKVVDYWAMRAAEGEFTHNEEVDGLAWLTPERAATRVTHAHDAGVIRTFDALPEITATVLLVRHGKAGDKNTWTGPDAERPLEPSGQAQAVWLAELLPWFRPERVLSATKLRCQQTIEPLASALGQKVVTDAEFDEESFDDPDAVVARFRALAAEGGVSVVCSQGGLIPGVITELAEADDSIVDINPAAHRRSALRSRKGSVWVLHFAGERLVQADYLATIRPESNP</sequence>
<evidence type="ECO:0000313" key="5">
    <source>
        <dbReference type="Proteomes" id="UP001500967"/>
    </source>
</evidence>
<evidence type="ECO:0000256" key="1">
    <source>
        <dbReference type="ARBA" id="ARBA00022801"/>
    </source>
</evidence>
<proteinExistence type="predicted"/>
<dbReference type="Proteomes" id="UP001500967">
    <property type="component" value="Unassembled WGS sequence"/>
</dbReference>
<protein>
    <submittedName>
        <fullName evidence="4">NUDIX hydrolase</fullName>
    </submittedName>
</protein>
<dbReference type="InterPro" id="IPR000086">
    <property type="entry name" value="NUDIX_hydrolase_dom"/>
</dbReference>
<dbReference type="Gene3D" id="3.90.79.10">
    <property type="entry name" value="Nucleoside Triphosphate Pyrophosphohydrolase"/>
    <property type="match status" value="1"/>
</dbReference>
<dbReference type="GO" id="GO:0016787">
    <property type="term" value="F:hydrolase activity"/>
    <property type="evidence" value="ECO:0007669"/>
    <property type="project" value="UniProtKB-KW"/>
</dbReference>
<dbReference type="RefSeq" id="WP_344654141.1">
    <property type="nucleotide sequence ID" value="NZ_BAAAGX010000042.1"/>
</dbReference>
<evidence type="ECO:0000256" key="2">
    <source>
        <dbReference type="SAM" id="MobiDB-lite"/>
    </source>
</evidence>
<dbReference type="Gene3D" id="3.40.50.1240">
    <property type="entry name" value="Phosphoglycerate mutase-like"/>
    <property type="match status" value="1"/>
</dbReference>
<evidence type="ECO:0000313" key="4">
    <source>
        <dbReference type="EMBL" id="GAA0279827.1"/>
    </source>
</evidence>
<feature type="region of interest" description="Disordered" evidence="2">
    <location>
        <begin position="67"/>
        <end position="91"/>
    </location>
</feature>
<name>A0ABP3EWY3_9ACTN</name>
<dbReference type="PROSITE" id="PS00893">
    <property type="entry name" value="NUDIX_BOX"/>
    <property type="match status" value="1"/>
</dbReference>
<evidence type="ECO:0000259" key="3">
    <source>
        <dbReference type="PROSITE" id="PS51462"/>
    </source>
</evidence>
<dbReference type="InterPro" id="IPR051325">
    <property type="entry name" value="Nudix_hydrolase_domain"/>
</dbReference>
<dbReference type="SMART" id="SM00855">
    <property type="entry name" value="PGAM"/>
    <property type="match status" value="1"/>
</dbReference>
<keyword evidence="5" id="KW-1185">Reference proteome</keyword>